<sequence>MGHVGRSRSHRSTQRWWKACAHSGSTRSTSPLAYSPRHTAQHVDAAIAVSLVAAASPYTSLGSALSVASSSPASASTKTTVAVAVRRPRSSRGAALREHARRRKATVATARTLATAKATSSSTIRVAGRRRCRDARRLRSSELSGDAGLEFHCVLRMWCGVMTLISGCLCGRGCIAAGTWSPPRCPGRSNRVTVMWRSSD</sequence>
<accession>A0A0A9HD91</accession>
<evidence type="ECO:0000313" key="1">
    <source>
        <dbReference type="EMBL" id="JAE35100.1"/>
    </source>
</evidence>
<dbReference type="AlphaFoldDB" id="A0A0A9HD91"/>
<protein>
    <submittedName>
        <fullName evidence="1">Uncharacterized protein</fullName>
    </submittedName>
</protein>
<reference evidence="1" key="2">
    <citation type="journal article" date="2015" name="Data Brief">
        <title>Shoot transcriptome of the giant reed, Arundo donax.</title>
        <authorList>
            <person name="Barrero R.A."/>
            <person name="Guerrero F.D."/>
            <person name="Moolhuijzen P."/>
            <person name="Goolsby J.A."/>
            <person name="Tidwell J."/>
            <person name="Bellgard S.E."/>
            <person name="Bellgard M.I."/>
        </authorList>
    </citation>
    <scope>NUCLEOTIDE SEQUENCE</scope>
    <source>
        <tissue evidence="1">Shoot tissue taken approximately 20 cm above the soil surface</tissue>
    </source>
</reference>
<organism evidence="1">
    <name type="scientific">Arundo donax</name>
    <name type="common">Giant reed</name>
    <name type="synonym">Donax arundinaceus</name>
    <dbReference type="NCBI Taxonomy" id="35708"/>
    <lineage>
        <taxon>Eukaryota</taxon>
        <taxon>Viridiplantae</taxon>
        <taxon>Streptophyta</taxon>
        <taxon>Embryophyta</taxon>
        <taxon>Tracheophyta</taxon>
        <taxon>Spermatophyta</taxon>
        <taxon>Magnoliopsida</taxon>
        <taxon>Liliopsida</taxon>
        <taxon>Poales</taxon>
        <taxon>Poaceae</taxon>
        <taxon>PACMAD clade</taxon>
        <taxon>Arundinoideae</taxon>
        <taxon>Arundineae</taxon>
        <taxon>Arundo</taxon>
    </lineage>
</organism>
<proteinExistence type="predicted"/>
<name>A0A0A9HD91_ARUDO</name>
<reference evidence="1" key="1">
    <citation type="submission" date="2014-09" db="EMBL/GenBank/DDBJ databases">
        <authorList>
            <person name="Magalhaes I.L.F."/>
            <person name="Oliveira U."/>
            <person name="Santos F.R."/>
            <person name="Vidigal T.H.D.A."/>
            <person name="Brescovit A.D."/>
            <person name="Santos A.J."/>
        </authorList>
    </citation>
    <scope>NUCLEOTIDE SEQUENCE</scope>
    <source>
        <tissue evidence="1">Shoot tissue taken approximately 20 cm above the soil surface</tissue>
    </source>
</reference>
<dbReference type="EMBL" id="GBRH01162796">
    <property type="protein sequence ID" value="JAE35100.1"/>
    <property type="molecule type" value="Transcribed_RNA"/>
</dbReference>